<comment type="caution">
    <text evidence="12">The sequence shown here is derived from an EMBL/GenBank/DDBJ whole genome shotgun (WGS) entry which is preliminary data.</text>
</comment>
<reference evidence="12" key="2">
    <citation type="submission" date="2021-04" db="EMBL/GenBank/DDBJ databases">
        <authorList>
            <person name="Gilroy R."/>
        </authorList>
    </citation>
    <scope>NUCLEOTIDE SEQUENCE</scope>
    <source>
        <strain evidence="12">ChiHjej13B12-24818</strain>
    </source>
</reference>
<evidence type="ECO:0000256" key="2">
    <source>
        <dbReference type="ARBA" id="ARBA00009777"/>
    </source>
</evidence>
<keyword evidence="4 10" id="KW-0004">4Fe-4S</keyword>
<accession>A0A9D2LCU7</accession>
<dbReference type="GO" id="GO:0051539">
    <property type="term" value="F:4 iron, 4 sulfur cluster binding"/>
    <property type="evidence" value="ECO:0007669"/>
    <property type="project" value="UniProtKB-UniRule"/>
</dbReference>
<proteinExistence type="inferred from homology"/>
<dbReference type="AlphaFoldDB" id="A0A9D2LCU7"/>
<keyword evidence="8 10" id="KW-0408">Iron</keyword>
<keyword evidence="6 10" id="KW-0479">Metal-binding</keyword>
<evidence type="ECO:0000256" key="1">
    <source>
        <dbReference type="ARBA" id="ARBA00003141"/>
    </source>
</evidence>
<evidence type="ECO:0000256" key="4">
    <source>
        <dbReference type="ARBA" id="ARBA00022485"/>
    </source>
</evidence>
<evidence type="ECO:0000256" key="8">
    <source>
        <dbReference type="ARBA" id="ARBA00023004"/>
    </source>
</evidence>
<dbReference type="InterPro" id="IPR001989">
    <property type="entry name" value="Radical_activat_CS"/>
</dbReference>
<dbReference type="PROSITE" id="PS01087">
    <property type="entry name" value="RADICAL_ACTIVATING"/>
    <property type="match status" value="1"/>
</dbReference>
<dbReference type="InterPro" id="IPR012838">
    <property type="entry name" value="PFL1_activating"/>
</dbReference>
<dbReference type="PROSITE" id="PS51918">
    <property type="entry name" value="RADICAL_SAM"/>
    <property type="match status" value="1"/>
</dbReference>
<dbReference type="Pfam" id="PF04055">
    <property type="entry name" value="Radical_SAM"/>
    <property type="match status" value="1"/>
</dbReference>
<gene>
    <name evidence="12" type="primary">pflA</name>
    <name evidence="12" type="ORF">H9786_06945</name>
</gene>
<dbReference type="EC" id="1.97.1.4" evidence="10"/>
<dbReference type="InterPro" id="IPR058240">
    <property type="entry name" value="rSAM_sf"/>
</dbReference>
<keyword evidence="12" id="KW-0670">Pyruvate</keyword>
<evidence type="ECO:0000256" key="5">
    <source>
        <dbReference type="ARBA" id="ARBA00022691"/>
    </source>
</evidence>
<keyword evidence="9 10" id="KW-0411">Iron-sulfur</keyword>
<organism evidence="12 13">
    <name type="scientific">Candidatus Brachybacterium merdavium</name>
    <dbReference type="NCBI Taxonomy" id="2838513"/>
    <lineage>
        <taxon>Bacteria</taxon>
        <taxon>Bacillati</taxon>
        <taxon>Actinomycetota</taxon>
        <taxon>Actinomycetes</taxon>
        <taxon>Micrococcales</taxon>
        <taxon>Dermabacteraceae</taxon>
        <taxon>Brachybacterium</taxon>
    </lineage>
</organism>
<keyword evidence="7 10" id="KW-0560">Oxidoreductase</keyword>
<evidence type="ECO:0000256" key="10">
    <source>
        <dbReference type="RuleBase" id="RU362053"/>
    </source>
</evidence>
<dbReference type="EMBL" id="DWZH01000052">
    <property type="protein sequence ID" value="HJB10254.1"/>
    <property type="molecule type" value="Genomic_DNA"/>
</dbReference>
<evidence type="ECO:0000313" key="13">
    <source>
        <dbReference type="Proteomes" id="UP000823823"/>
    </source>
</evidence>
<keyword evidence="10" id="KW-0963">Cytoplasm</keyword>
<keyword evidence="5 10" id="KW-0949">S-adenosyl-L-methionine</keyword>
<dbReference type="InterPro" id="IPR013785">
    <property type="entry name" value="Aldolase_TIM"/>
</dbReference>
<evidence type="ECO:0000259" key="11">
    <source>
        <dbReference type="PROSITE" id="PS51918"/>
    </source>
</evidence>
<comment type="catalytic activity">
    <reaction evidence="10">
        <text>glycyl-[formate C-acetyltransferase] + reduced [flavodoxin] + S-adenosyl-L-methionine = glycin-2-yl radical-[formate C-acetyltransferase] + semiquinone [flavodoxin] + 5'-deoxyadenosine + L-methionine + H(+)</text>
        <dbReference type="Rhea" id="RHEA:19225"/>
        <dbReference type="Rhea" id="RHEA-COMP:10622"/>
        <dbReference type="Rhea" id="RHEA-COMP:12190"/>
        <dbReference type="Rhea" id="RHEA-COMP:12191"/>
        <dbReference type="Rhea" id="RHEA-COMP:14480"/>
        <dbReference type="ChEBI" id="CHEBI:15378"/>
        <dbReference type="ChEBI" id="CHEBI:17319"/>
        <dbReference type="ChEBI" id="CHEBI:29947"/>
        <dbReference type="ChEBI" id="CHEBI:32722"/>
        <dbReference type="ChEBI" id="CHEBI:57618"/>
        <dbReference type="ChEBI" id="CHEBI:57844"/>
        <dbReference type="ChEBI" id="CHEBI:59789"/>
        <dbReference type="ChEBI" id="CHEBI:140311"/>
        <dbReference type="EC" id="1.97.1.4"/>
    </reaction>
</comment>
<dbReference type="GO" id="GO:0005737">
    <property type="term" value="C:cytoplasm"/>
    <property type="evidence" value="ECO:0007669"/>
    <property type="project" value="UniProtKB-SubCell"/>
</dbReference>
<dbReference type="InterPro" id="IPR007197">
    <property type="entry name" value="rSAM"/>
</dbReference>
<dbReference type="PANTHER" id="PTHR30352">
    <property type="entry name" value="PYRUVATE FORMATE-LYASE-ACTIVATING ENZYME"/>
    <property type="match status" value="1"/>
</dbReference>
<evidence type="ECO:0000256" key="6">
    <source>
        <dbReference type="ARBA" id="ARBA00022723"/>
    </source>
</evidence>
<dbReference type="PANTHER" id="PTHR30352:SF5">
    <property type="entry name" value="PYRUVATE FORMATE-LYASE 1-ACTIVATING ENZYME"/>
    <property type="match status" value="1"/>
</dbReference>
<dbReference type="SUPFAM" id="SSF102114">
    <property type="entry name" value="Radical SAM enzymes"/>
    <property type="match status" value="1"/>
</dbReference>
<comment type="similarity">
    <text evidence="2 10">Belongs to the organic radical-activating enzymes family.</text>
</comment>
<dbReference type="GO" id="GO:0046872">
    <property type="term" value="F:metal ion binding"/>
    <property type="evidence" value="ECO:0007669"/>
    <property type="project" value="UniProtKB-UniRule"/>
</dbReference>
<evidence type="ECO:0000313" key="12">
    <source>
        <dbReference type="EMBL" id="HJB10254.1"/>
    </source>
</evidence>
<dbReference type="NCBIfam" id="TIGR02493">
    <property type="entry name" value="PFLA"/>
    <property type="match status" value="1"/>
</dbReference>
<reference evidence="12" key="1">
    <citation type="journal article" date="2021" name="PeerJ">
        <title>Extensive microbial diversity within the chicken gut microbiome revealed by metagenomics and culture.</title>
        <authorList>
            <person name="Gilroy R."/>
            <person name="Ravi A."/>
            <person name="Getino M."/>
            <person name="Pursley I."/>
            <person name="Horton D.L."/>
            <person name="Alikhan N.F."/>
            <person name="Baker D."/>
            <person name="Gharbi K."/>
            <person name="Hall N."/>
            <person name="Watson M."/>
            <person name="Adriaenssens E.M."/>
            <person name="Foster-Nyarko E."/>
            <person name="Jarju S."/>
            <person name="Secka A."/>
            <person name="Antonio M."/>
            <person name="Oren A."/>
            <person name="Chaudhuri R.R."/>
            <person name="La Ragione R."/>
            <person name="Hildebrand F."/>
            <person name="Pallen M.J."/>
        </authorList>
    </citation>
    <scope>NUCLEOTIDE SEQUENCE</scope>
    <source>
        <strain evidence="12">ChiHjej13B12-24818</strain>
    </source>
</reference>
<evidence type="ECO:0000256" key="3">
    <source>
        <dbReference type="ARBA" id="ARBA00021356"/>
    </source>
</evidence>
<dbReference type="InterPro" id="IPR034457">
    <property type="entry name" value="Organic_radical-activating"/>
</dbReference>
<comment type="cofactor">
    <cofactor evidence="10">
        <name>[4Fe-4S] cluster</name>
        <dbReference type="ChEBI" id="CHEBI:49883"/>
    </cofactor>
    <text evidence="10">Binds 1 [4Fe-4S] cluster. The cluster is coordinated with 3 cysteines and an exchangeable S-adenosyl-L-methionine.</text>
</comment>
<sequence>MSQSISLLGAPVQGRRTGAGLEGMAEAELERSERLAAIRAGEVASIHSWELVTAVDGPGTRLTVFFSGCPLRCVYCHNPDTMEMRRGQDVELEEMISRIKRYRTVFRASGGGITLSGGEVLMQPVFAGRVLRAATEMGIHTAIDTSGYLGAVAGDAFLADVDLVLLDVKSGSEESYRALTGRPLQPTLDFGDRLARLGTTIWIRFVVVPGWTDEETNVEQVAENVARWKDVVERVEVLPFHNMGQDKWDALGMDYKLRDAQPPRHEVVERVRGQFRARGLTVF</sequence>
<dbReference type="CDD" id="cd01335">
    <property type="entry name" value="Radical_SAM"/>
    <property type="match status" value="1"/>
</dbReference>
<evidence type="ECO:0000256" key="7">
    <source>
        <dbReference type="ARBA" id="ARBA00023002"/>
    </source>
</evidence>
<comment type="subcellular location">
    <subcellularLocation>
        <location evidence="10">Cytoplasm</location>
    </subcellularLocation>
</comment>
<dbReference type="GO" id="GO:0016829">
    <property type="term" value="F:lyase activity"/>
    <property type="evidence" value="ECO:0007669"/>
    <property type="project" value="UniProtKB-KW"/>
</dbReference>
<dbReference type="GO" id="GO:0043365">
    <property type="term" value="F:[formate-C-acetyltransferase]-activating enzyme activity"/>
    <property type="evidence" value="ECO:0007669"/>
    <property type="project" value="UniProtKB-UniRule"/>
</dbReference>
<feature type="domain" description="Radical SAM core" evidence="11">
    <location>
        <begin position="55"/>
        <end position="278"/>
    </location>
</feature>
<evidence type="ECO:0000256" key="9">
    <source>
        <dbReference type="ARBA" id="ARBA00023014"/>
    </source>
</evidence>
<dbReference type="SFLD" id="SFLDG01066">
    <property type="entry name" value="organic_radical-activating_enz"/>
    <property type="match status" value="1"/>
</dbReference>
<dbReference type="Gene3D" id="3.20.20.70">
    <property type="entry name" value="Aldolase class I"/>
    <property type="match status" value="1"/>
</dbReference>
<keyword evidence="12" id="KW-0456">Lyase</keyword>
<protein>
    <recommendedName>
        <fullName evidence="3 10">Pyruvate formate-lyase-activating enzyme</fullName>
        <ecNumber evidence="10">1.97.1.4</ecNumber>
    </recommendedName>
</protein>
<dbReference type="SFLD" id="SFLDS00029">
    <property type="entry name" value="Radical_SAM"/>
    <property type="match status" value="1"/>
</dbReference>
<dbReference type="Proteomes" id="UP000823823">
    <property type="component" value="Unassembled WGS sequence"/>
</dbReference>
<comment type="function">
    <text evidence="1 10">Activation of pyruvate formate-lyase under anaerobic conditions by generation of an organic free radical, using S-adenosylmethionine and reduced flavodoxin as cosubstrates to produce 5'-deoxy-adenosine.</text>
</comment>
<name>A0A9D2LCU7_9MICO</name>